<comment type="subcellular location">
    <subcellularLocation>
        <location evidence="2">Membrane</location>
        <topology evidence="2">Single-pass membrane protein</topology>
    </subcellularLocation>
</comment>
<name>A0AAW1I1X5_SAPOF</name>
<keyword evidence="11 15" id="KW-1133">Transmembrane helix</keyword>
<keyword evidence="8 14" id="KW-0863">Zinc-finger</keyword>
<dbReference type="AlphaFoldDB" id="A0AAW1I1X5"/>
<keyword evidence="7" id="KW-0479">Metal-binding</keyword>
<dbReference type="EC" id="2.3.2.27" evidence="4"/>
<evidence type="ECO:0000256" key="12">
    <source>
        <dbReference type="ARBA" id="ARBA00023136"/>
    </source>
</evidence>
<dbReference type="EMBL" id="JBDFQZ010000010">
    <property type="protein sequence ID" value="KAK9683461.1"/>
    <property type="molecule type" value="Genomic_DNA"/>
</dbReference>
<dbReference type="Gene3D" id="3.30.40.10">
    <property type="entry name" value="Zinc/RING finger domain, C3HC4 (zinc finger)"/>
    <property type="match status" value="1"/>
</dbReference>
<evidence type="ECO:0000256" key="13">
    <source>
        <dbReference type="ARBA" id="ARBA00024209"/>
    </source>
</evidence>
<keyword evidence="9" id="KW-0833">Ubl conjugation pathway</keyword>
<evidence type="ECO:0000256" key="10">
    <source>
        <dbReference type="ARBA" id="ARBA00022833"/>
    </source>
</evidence>
<evidence type="ECO:0000256" key="14">
    <source>
        <dbReference type="PROSITE-ProRule" id="PRU00175"/>
    </source>
</evidence>
<dbReference type="PANTHER" id="PTHR46913">
    <property type="entry name" value="RING-H2 FINGER PROTEIN ATL16"/>
    <property type="match status" value="1"/>
</dbReference>
<evidence type="ECO:0000256" key="6">
    <source>
        <dbReference type="ARBA" id="ARBA00022692"/>
    </source>
</evidence>
<evidence type="ECO:0000256" key="11">
    <source>
        <dbReference type="ARBA" id="ARBA00022989"/>
    </source>
</evidence>
<evidence type="ECO:0000313" key="18">
    <source>
        <dbReference type="Proteomes" id="UP001443914"/>
    </source>
</evidence>
<gene>
    <name evidence="17" type="ORF">RND81_10G142700</name>
</gene>
<comment type="catalytic activity">
    <reaction evidence="1">
        <text>S-ubiquitinyl-[E2 ubiquitin-conjugating enzyme]-L-cysteine + [acceptor protein]-L-lysine = [E2 ubiquitin-conjugating enzyme]-L-cysteine + N(6)-ubiquitinyl-[acceptor protein]-L-lysine.</text>
        <dbReference type="EC" id="2.3.2.27"/>
    </reaction>
</comment>
<feature type="transmembrane region" description="Helical" evidence="15">
    <location>
        <begin position="47"/>
        <end position="67"/>
    </location>
</feature>
<evidence type="ECO:0000256" key="7">
    <source>
        <dbReference type="ARBA" id="ARBA00022723"/>
    </source>
</evidence>
<proteinExistence type="inferred from homology"/>
<feature type="domain" description="RING-type" evidence="16">
    <location>
        <begin position="128"/>
        <end position="170"/>
    </location>
</feature>
<dbReference type="GO" id="GO:0016567">
    <property type="term" value="P:protein ubiquitination"/>
    <property type="evidence" value="ECO:0007669"/>
    <property type="project" value="InterPro"/>
</dbReference>
<dbReference type="Proteomes" id="UP001443914">
    <property type="component" value="Unassembled WGS sequence"/>
</dbReference>
<evidence type="ECO:0000256" key="2">
    <source>
        <dbReference type="ARBA" id="ARBA00004167"/>
    </source>
</evidence>
<evidence type="ECO:0000256" key="4">
    <source>
        <dbReference type="ARBA" id="ARBA00012483"/>
    </source>
</evidence>
<evidence type="ECO:0000313" key="17">
    <source>
        <dbReference type="EMBL" id="KAK9683461.1"/>
    </source>
</evidence>
<dbReference type="GO" id="GO:0008270">
    <property type="term" value="F:zinc ion binding"/>
    <property type="evidence" value="ECO:0007669"/>
    <property type="project" value="UniProtKB-KW"/>
</dbReference>
<keyword evidence="12 15" id="KW-0472">Membrane</keyword>
<dbReference type="InterPro" id="IPR013083">
    <property type="entry name" value="Znf_RING/FYVE/PHD"/>
</dbReference>
<accession>A0AAW1I1X5</accession>
<evidence type="ECO:0000256" key="1">
    <source>
        <dbReference type="ARBA" id="ARBA00000900"/>
    </source>
</evidence>
<evidence type="ECO:0000259" key="16">
    <source>
        <dbReference type="PROSITE" id="PS50089"/>
    </source>
</evidence>
<keyword evidence="5" id="KW-0808">Transferase</keyword>
<comment type="similarity">
    <text evidence="13">Belongs to the RING-type zinc finger family. ATL subfamily.</text>
</comment>
<reference evidence="17" key="1">
    <citation type="submission" date="2024-03" db="EMBL/GenBank/DDBJ databases">
        <title>WGS assembly of Saponaria officinalis var. Norfolk2.</title>
        <authorList>
            <person name="Jenkins J."/>
            <person name="Shu S."/>
            <person name="Grimwood J."/>
            <person name="Barry K."/>
            <person name="Goodstein D."/>
            <person name="Schmutz J."/>
            <person name="Leebens-Mack J."/>
            <person name="Osbourn A."/>
        </authorList>
    </citation>
    <scope>NUCLEOTIDE SEQUENCE [LARGE SCALE GENOMIC DNA]</scope>
    <source>
        <strain evidence="17">JIC</strain>
    </source>
</reference>
<dbReference type="InterPro" id="IPR044600">
    <property type="entry name" value="ATL1/ATL16-like"/>
</dbReference>
<comment type="caution">
    <text evidence="17">The sequence shown here is derived from an EMBL/GenBank/DDBJ whole genome shotgun (WGS) entry which is preliminary data.</text>
</comment>
<evidence type="ECO:0000256" key="3">
    <source>
        <dbReference type="ARBA" id="ARBA00004906"/>
    </source>
</evidence>
<dbReference type="SUPFAM" id="SSF57850">
    <property type="entry name" value="RING/U-box"/>
    <property type="match status" value="1"/>
</dbReference>
<dbReference type="GO" id="GO:0016020">
    <property type="term" value="C:membrane"/>
    <property type="evidence" value="ECO:0007669"/>
    <property type="project" value="UniProtKB-SubCell"/>
</dbReference>
<dbReference type="PANTHER" id="PTHR46913:SF1">
    <property type="entry name" value="RING-H2 FINGER PROTEIN ATL16"/>
    <property type="match status" value="1"/>
</dbReference>
<keyword evidence="6 15" id="KW-0812">Transmembrane</keyword>
<evidence type="ECO:0000256" key="8">
    <source>
        <dbReference type="ARBA" id="ARBA00022771"/>
    </source>
</evidence>
<organism evidence="17 18">
    <name type="scientific">Saponaria officinalis</name>
    <name type="common">Common soapwort</name>
    <name type="synonym">Lychnis saponaria</name>
    <dbReference type="NCBI Taxonomy" id="3572"/>
    <lineage>
        <taxon>Eukaryota</taxon>
        <taxon>Viridiplantae</taxon>
        <taxon>Streptophyta</taxon>
        <taxon>Embryophyta</taxon>
        <taxon>Tracheophyta</taxon>
        <taxon>Spermatophyta</taxon>
        <taxon>Magnoliopsida</taxon>
        <taxon>eudicotyledons</taxon>
        <taxon>Gunneridae</taxon>
        <taxon>Pentapetalae</taxon>
        <taxon>Caryophyllales</taxon>
        <taxon>Caryophyllaceae</taxon>
        <taxon>Caryophylleae</taxon>
        <taxon>Saponaria</taxon>
    </lineage>
</organism>
<evidence type="ECO:0000256" key="5">
    <source>
        <dbReference type="ARBA" id="ARBA00022679"/>
    </source>
</evidence>
<dbReference type="SMART" id="SM00184">
    <property type="entry name" value="RING"/>
    <property type="match status" value="1"/>
</dbReference>
<dbReference type="GO" id="GO:0061630">
    <property type="term" value="F:ubiquitin protein ligase activity"/>
    <property type="evidence" value="ECO:0007669"/>
    <property type="project" value="UniProtKB-EC"/>
</dbReference>
<evidence type="ECO:0000256" key="15">
    <source>
        <dbReference type="SAM" id="Phobius"/>
    </source>
</evidence>
<keyword evidence="18" id="KW-1185">Reference proteome</keyword>
<sequence>MALYTNRRLLNHLTQPTTTTDDNNRGLLHWHYTETDDKNFQIHGQTLFYLFILFSVILLATLLLLYARWFFRFRHLHTSATHHHPSHHPHAPHAPPTRVKGLDSAMIKAMPIILHQVSVVEREDEMECCICLGVFEEGDKVKVLTECFHRFHSDCVDRWLGSQPSCPLCRVNLKPPLPSPSLDILQCETVLR</sequence>
<protein>
    <recommendedName>
        <fullName evidence="4">RING-type E3 ubiquitin transferase</fullName>
        <ecNumber evidence="4">2.3.2.27</ecNumber>
    </recommendedName>
</protein>
<dbReference type="InterPro" id="IPR001841">
    <property type="entry name" value="Znf_RING"/>
</dbReference>
<dbReference type="PROSITE" id="PS50089">
    <property type="entry name" value="ZF_RING_2"/>
    <property type="match status" value="1"/>
</dbReference>
<evidence type="ECO:0000256" key="9">
    <source>
        <dbReference type="ARBA" id="ARBA00022786"/>
    </source>
</evidence>
<keyword evidence="10" id="KW-0862">Zinc</keyword>
<comment type="pathway">
    <text evidence="3">Protein modification; protein ubiquitination.</text>
</comment>
<dbReference type="Pfam" id="PF13639">
    <property type="entry name" value="zf-RING_2"/>
    <property type="match status" value="1"/>
</dbReference>